<dbReference type="GO" id="GO:0006032">
    <property type="term" value="P:chitin catabolic process"/>
    <property type="evidence" value="ECO:0007669"/>
    <property type="project" value="UniProtKB-KW"/>
</dbReference>
<evidence type="ECO:0000259" key="16">
    <source>
        <dbReference type="PROSITE" id="PS51910"/>
    </source>
</evidence>
<keyword evidence="7 13" id="KW-0378">Hydrolase</keyword>
<keyword evidence="5" id="KW-0964">Secreted</keyword>
<evidence type="ECO:0000256" key="12">
    <source>
        <dbReference type="PROSITE-ProRule" id="PRU00261"/>
    </source>
</evidence>
<dbReference type="Gene3D" id="3.10.50.10">
    <property type="match status" value="1"/>
</dbReference>
<dbReference type="EMBL" id="MU865925">
    <property type="protein sequence ID" value="KAK4452186.1"/>
    <property type="molecule type" value="Genomic_DNA"/>
</dbReference>
<evidence type="ECO:0000256" key="1">
    <source>
        <dbReference type="ARBA" id="ARBA00000822"/>
    </source>
</evidence>
<evidence type="ECO:0000256" key="9">
    <source>
        <dbReference type="ARBA" id="ARBA00023277"/>
    </source>
</evidence>
<feature type="disulfide bond" evidence="12">
    <location>
        <begin position="84"/>
        <end position="96"/>
    </location>
</feature>
<feature type="domain" description="GH18" evidence="16">
    <location>
        <begin position="120"/>
        <end position="476"/>
    </location>
</feature>
<dbReference type="InterPro" id="IPR001223">
    <property type="entry name" value="Glyco_hydro18_cat"/>
</dbReference>
<dbReference type="SMART" id="SM00636">
    <property type="entry name" value="Glyco_18"/>
    <property type="match status" value="1"/>
</dbReference>
<dbReference type="PROSITE" id="PS00026">
    <property type="entry name" value="CHIT_BIND_I_1"/>
    <property type="match status" value="1"/>
</dbReference>
<organism evidence="17 18">
    <name type="scientific">Podospora aff. communis PSN243</name>
    <dbReference type="NCBI Taxonomy" id="3040156"/>
    <lineage>
        <taxon>Eukaryota</taxon>
        <taxon>Fungi</taxon>
        <taxon>Dikarya</taxon>
        <taxon>Ascomycota</taxon>
        <taxon>Pezizomycotina</taxon>
        <taxon>Sordariomycetes</taxon>
        <taxon>Sordariomycetidae</taxon>
        <taxon>Sordariales</taxon>
        <taxon>Podosporaceae</taxon>
        <taxon>Podospora</taxon>
    </lineage>
</organism>
<keyword evidence="11" id="KW-0624">Polysaccharide degradation</keyword>
<evidence type="ECO:0000256" key="4">
    <source>
        <dbReference type="ARBA" id="ARBA00012729"/>
    </source>
</evidence>
<dbReference type="InterPro" id="IPR001579">
    <property type="entry name" value="Glyco_hydro_18_chit_AS"/>
</dbReference>
<evidence type="ECO:0000256" key="3">
    <source>
        <dbReference type="ARBA" id="ARBA00008682"/>
    </source>
</evidence>
<dbReference type="GO" id="GO:0008843">
    <property type="term" value="F:endochitinase activity"/>
    <property type="evidence" value="ECO:0007669"/>
    <property type="project" value="UniProtKB-EC"/>
</dbReference>
<keyword evidence="10 13" id="KW-0326">Glycosidase</keyword>
<dbReference type="AlphaFoldDB" id="A0AAV9GV27"/>
<dbReference type="SUPFAM" id="SSF51445">
    <property type="entry name" value="(Trans)glycosidases"/>
    <property type="match status" value="1"/>
</dbReference>
<evidence type="ECO:0000259" key="15">
    <source>
        <dbReference type="PROSITE" id="PS50941"/>
    </source>
</evidence>
<sequence>MLGIARLAAVLLLASFALAQTKPDYTCTKSKPCAIGCCGPLDDTGTGVCGGGPEHCGTGCTSNCKWKSECDPGWGMQWSNASTCPLNVCCSPFGFCGTTKDFCLGAIVSKPECGGRSSDAMTIGYYEGWNQQRPCGRMKPSEIPLGYYTHIFYSFALIDPKTFYIAPMDAETASHYDEVSALKAKQPGLQVWIAVGGWAMNDPGPFRTAFSDMAKSTSRQDAFFRSLTAFLFKHNFDGVDLDWEYPVAEDRGGIPEDFTNFVTMLQRLRAHLNASGKKFGLSITLPASYWYLRGFDIVNLEPHLDFFNVMTYDIHGTWDSEVKSIGPYAFAHTNLTEIDLGLELLWRNNINPKRVNLGLGFYGRSFTMKSSSCMKAGCEFTDGAKGGDCTGTAGVLSAAEIVQIIKNGAKVEFDPVAAVKIVTWDNDQWVSWDDAETLKIKQDFANRRCLGGTMVWAIDLDDGTLIDALGSNLGRPKAWVFNETIYHADFGTYSGQNPV</sequence>
<dbReference type="GO" id="GO:0008061">
    <property type="term" value="F:chitin binding"/>
    <property type="evidence" value="ECO:0007669"/>
    <property type="project" value="UniProtKB-UniRule"/>
</dbReference>
<dbReference type="Pfam" id="PF00187">
    <property type="entry name" value="Chitin_bind_1"/>
    <property type="match status" value="1"/>
</dbReference>
<evidence type="ECO:0000313" key="17">
    <source>
        <dbReference type="EMBL" id="KAK4452186.1"/>
    </source>
</evidence>
<dbReference type="PANTHER" id="PTHR11177">
    <property type="entry name" value="CHITINASE"/>
    <property type="match status" value="1"/>
</dbReference>
<dbReference type="PROSITE" id="PS01095">
    <property type="entry name" value="GH18_1"/>
    <property type="match status" value="1"/>
</dbReference>
<keyword evidence="12" id="KW-1015">Disulfide bond</keyword>
<keyword evidence="18" id="KW-1185">Reference proteome</keyword>
<dbReference type="InterPro" id="IPR050314">
    <property type="entry name" value="Glycosyl_Hydrlase_18"/>
</dbReference>
<feature type="chain" id="PRO_5044001348" description="chitinase" evidence="14">
    <location>
        <begin position="20"/>
        <end position="499"/>
    </location>
</feature>
<dbReference type="PROSITE" id="PS50941">
    <property type="entry name" value="CHIT_BIND_I_2"/>
    <property type="match status" value="1"/>
</dbReference>
<dbReference type="EC" id="3.2.1.14" evidence="4"/>
<keyword evidence="9" id="KW-0119">Carbohydrate metabolism</keyword>
<dbReference type="SUPFAM" id="SSF54556">
    <property type="entry name" value="Chitinase insertion domain"/>
    <property type="match status" value="1"/>
</dbReference>
<dbReference type="GO" id="GO:0000272">
    <property type="term" value="P:polysaccharide catabolic process"/>
    <property type="evidence" value="ECO:0007669"/>
    <property type="project" value="UniProtKB-KW"/>
</dbReference>
<evidence type="ECO:0000256" key="11">
    <source>
        <dbReference type="ARBA" id="ARBA00023326"/>
    </source>
</evidence>
<dbReference type="Gene3D" id="3.20.20.80">
    <property type="entry name" value="Glycosidases"/>
    <property type="match status" value="1"/>
</dbReference>
<evidence type="ECO:0000256" key="13">
    <source>
        <dbReference type="RuleBase" id="RU000489"/>
    </source>
</evidence>
<dbReference type="PROSITE" id="PS51910">
    <property type="entry name" value="GH18_2"/>
    <property type="match status" value="1"/>
</dbReference>
<comment type="catalytic activity">
    <reaction evidence="1">
        <text>Random endo-hydrolysis of N-acetyl-beta-D-glucosaminide (1-&gt;4)-beta-linkages in chitin and chitodextrins.</text>
        <dbReference type="EC" id="3.2.1.14"/>
    </reaction>
</comment>
<dbReference type="InterPro" id="IPR029070">
    <property type="entry name" value="Chitinase_insertion_sf"/>
</dbReference>
<dbReference type="PANTHER" id="PTHR11177:SF333">
    <property type="entry name" value="CHITINASE"/>
    <property type="match status" value="1"/>
</dbReference>
<dbReference type="Proteomes" id="UP001321760">
    <property type="component" value="Unassembled WGS sequence"/>
</dbReference>
<proteinExistence type="inferred from homology"/>
<dbReference type="SUPFAM" id="SSF57016">
    <property type="entry name" value="Plant lectins/antimicrobial peptides"/>
    <property type="match status" value="1"/>
</dbReference>
<comment type="subcellular location">
    <subcellularLocation>
        <location evidence="2">Secreted</location>
    </subcellularLocation>
</comment>
<keyword evidence="8" id="KW-0146">Chitin degradation</keyword>
<gene>
    <name evidence="17" type="ORF">QBC34DRAFT_293782</name>
</gene>
<evidence type="ECO:0000256" key="2">
    <source>
        <dbReference type="ARBA" id="ARBA00004613"/>
    </source>
</evidence>
<dbReference type="InterPro" id="IPR001002">
    <property type="entry name" value="Chitin-bd_1"/>
</dbReference>
<dbReference type="Pfam" id="PF00704">
    <property type="entry name" value="Glyco_hydro_18"/>
    <property type="match status" value="1"/>
</dbReference>
<protein>
    <recommendedName>
        <fullName evidence="4">chitinase</fullName>
        <ecNumber evidence="4">3.2.1.14</ecNumber>
    </recommendedName>
</protein>
<reference evidence="17" key="1">
    <citation type="journal article" date="2023" name="Mol. Phylogenet. Evol.">
        <title>Genome-scale phylogeny and comparative genomics of the fungal order Sordariales.</title>
        <authorList>
            <person name="Hensen N."/>
            <person name="Bonometti L."/>
            <person name="Westerberg I."/>
            <person name="Brannstrom I.O."/>
            <person name="Guillou S."/>
            <person name="Cros-Aarteil S."/>
            <person name="Calhoun S."/>
            <person name="Haridas S."/>
            <person name="Kuo A."/>
            <person name="Mondo S."/>
            <person name="Pangilinan J."/>
            <person name="Riley R."/>
            <person name="LaButti K."/>
            <person name="Andreopoulos B."/>
            <person name="Lipzen A."/>
            <person name="Chen C."/>
            <person name="Yan M."/>
            <person name="Daum C."/>
            <person name="Ng V."/>
            <person name="Clum A."/>
            <person name="Steindorff A."/>
            <person name="Ohm R.A."/>
            <person name="Martin F."/>
            <person name="Silar P."/>
            <person name="Natvig D.O."/>
            <person name="Lalanne C."/>
            <person name="Gautier V."/>
            <person name="Ament-Velasquez S.L."/>
            <person name="Kruys A."/>
            <person name="Hutchinson M.I."/>
            <person name="Powell A.J."/>
            <person name="Barry K."/>
            <person name="Miller A.N."/>
            <person name="Grigoriev I.V."/>
            <person name="Debuchy R."/>
            <person name="Gladieux P."/>
            <person name="Hiltunen Thoren M."/>
            <person name="Johannesson H."/>
        </authorList>
    </citation>
    <scope>NUCLEOTIDE SEQUENCE</scope>
    <source>
        <strain evidence="17">PSN243</strain>
    </source>
</reference>
<accession>A0AAV9GV27</accession>
<keyword evidence="6 12" id="KW-0147">Chitin-binding</keyword>
<feature type="signal peptide" evidence="14">
    <location>
        <begin position="1"/>
        <end position="19"/>
    </location>
</feature>
<dbReference type="InterPro" id="IPR018371">
    <property type="entry name" value="Chitin-binding_1_CS"/>
</dbReference>
<dbReference type="CDD" id="cd00035">
    <property type="entry name" value="ChtBD1"/>
    <property type="match status" value="1"/>
</dbReference>
<dbReference type="GO" id="GO:0005576">
    <property type="term" value="C:extracellular region"/>
    <property type="evidence" value="ECO:0007669"/>
    <property type="project" value="UniProtKB-SubCell"/>
</dbReference>
<dbReference type="Gene3D" id="3.30.60.10">
    <property type="entry name" value="Endochitinase-like"/>
    <property type="match status" value="1"/>
</dbReference>
<name>A0AAV9GV27_9PEZI</name>
<keyword evidence="14" id="KW-0732">Signal</keyword>
<evidence type="ECO:0000256" key="7">
    <source>
        <dbReference type="ARBA" id="ARBA00022801"/>
    </source>
</evidence>
<evidence type="ECO:0000256" key="14">
    <source>
        <dbReference type="SAM" id="SignalP"/>
    </source>
</evidence>
<feature type="disulfide bond" evidence="12">
    <location>
        <begin position="89"/>
        <end position="103"/>
    </location>
</feature>
<feature type="domain" description="Chitin-binding type-1" evidence="15">
    <location>
        <begin position="67"/>
        <end position="115"/>
    </location>
</feature>
<dbReference type="InterPro" id="IPR017853">
    <property type="entry name" value="GH"/>
</dbReference>
<dbReference type="InterPro" id="IPR011583">
    <property type="entry name" value="Chitinase_II/V-like_cat"/>
</dbReference>
<reference evidence="17" key="2">
    <citation type="submission" date="2023-05" db="EMBL/GenBank/DDBJ databases">
        <authorList>
            <consortium name="Lawrence Berkeley National Laboratory"/>
            <person name="Steindorff A."/>
            <person name="Hensen N."/>
            <person name="Bonometti L."/>
            <person name="Westerberg I."/>
            <person name="Brannstrom I.O."/>
            <person name="Guillou S."/>
            <person name="Cros-Aarteil S."/>
            <person name="Calhoun S."/>
            <person name="Haridas S."/>
            <person name="Kuo A."/>
            <person name="Mondo S."/>
            <person name="Pangilinan J."/>
            <person name="Riley R."/>
            <person name="Labutti K."/>
            <person name="Andreopoulos B."/>
            <person name="Lipzen A."/>
            <person name="Chen C."/>
            <person name="Yanf M."/>
            <person name="Daum C."/>
            <person name="Ng V."/>
            <person name="Clum A."/>
            <person name="Ohm R."/>
            <person name="Martin F."/>
            <person name="Silar P."/>
            <person name="Natvig D."/>
            <person name="Lalanne C."/>
            <person name="Gautier V."/>
            <person name="Ament-Velasquez S.L."/>
            <person name="Kruys A."/>
            <person name="Hutchinson M.I."/>
            <person name="Powell A.J."/>
            <person name="Barry K."/>
            <person name="Miller A.N."/>
            <person name="Grigoriev I.V."/>
            <person name="Debuchy R."/>
            <person name="Gladieux P."/>
            <person name="Thoren M.H."/>
            <person name="Johannesson H."/>
        </authorList>
    </citation>
    <scope>NUCLEOTIDE SEQUENCE</scope>
    <source>
        <strain evidence="17">PSN243</strain>
    </source>
</reference>
<comment type="similarity">
    <text evidence="3">Belongs to the glycosyl hydrolase 18 family. Chitinase class V subfamily.</text>
</comment>
<evidence type="ECO:0000313" key="18">
    <source>
        <dbReference type="Proteomes" id="UP001321760"/>
    </source>
</evidence>
<evidence type="ECO:0000256" key="8">
    <source>
        <dbReference type="ARBA" id="ARBA00023024"/>
    </source>
</evidence>
<comment type="caution">
    <text evidence="12">Lacks conserved residue(s) required for the propagation of feature annotation.</text>
</comment>
<evidence type="ECO:0000256" key="6">
    <source>
        <dbReference type="ARBA" id="ARBA00022669"/>
    </source>
</evidence>
<evidence type="ECO:0000256" key="5">
    <source>
        <dbReference type="ARBA" id="ARBA00022525"/>
    </source>
</evidence>
<dbReference type="InterPro" id="IPR036861">
    <property type="entry name" value="Endochitinase-like_sf"/>
</dbReference>
<dbReference type="SMART" id="SM00270">
    <property type="entry name" value="ChtBD1"/>
    <property type="match status" value="2"/>
</dbReference>
<comment type="caution">
    <text evidence="17">The sequence shown here is derived from an EMBL/GenBank/DDBJ whole genome shotgun (WGS) entry which is preliminary data.</text>
</comment>
<evidence type="ECO:0000256" key="10">
    <source>
        <dbReference type="ARBA" id="ARBA00023295"/>
    </source>
</evidence>